<feature type="transmembrane region" description="Helical" evidence="2">
    <location>
        <begin position="35"/>
        <end position="58"/>
    </location>
</feature>
<proteinExistence type="predicted"/>
<keyword evidence="2" id="KW-1133">Transmembrane helix</keyword>
<reference evidence="3 4" key="1">
    <citation type="journal article" date="2016" name="Nat. Commun.">
        <title>Ectomycorrhizal ecology is imprinted in the genome of the dominant symbiotic fungus Cenococcum geophilum.</title>
        <authorList>
            <consortium name="DOE Joint Genome Institute"/>
            <person name="Peter M."/>
            <person name="Kohler A."/>
            <person name="Ohm R.A."/>
            <person name="Kuo A."/>
            <person name="Krutzmann J."/>
            <person name="Morin E."/>
            <person name="Arend M."/>
            <person name="Barry K.W."/>
            <person name="Binder M."/>
            <person name="Choi C."/>
            <person name="Clum A."/>
            <person name="Copeland A."/>
            <person name="Grisel N."/>
            <person name="Haridas S."/>
            <person name="Kipfer T."/>
            <person name="LaButti K."/>
            <person name="Lindquist E."/>
            <person name="Lipzen A."/>
            <person name="Maire R."/>
            <person name="Meier B."/>
            <person name="Mihaltcheva S."/>
            <person name="Molinier V."/>
            <person name="Murat C."/>
            <person name="Poggeler S."/>
            <person name="Quandt C.A."/>
            <person name="Sperisen C."/>
            <person name="Tritt A."/>
            <person name="Tisserant E."/>
            <person name="Crous P.W."/>
            <person name="Henrissat B."/>
            <person name="Nehls U."/>
            <person name="Egli S."/>
            <person name="Spatafora J.W."/>
            <person name="Grigoriev I.V."/>
            <person name="Martin F.M."/>
        </authorList>
    </citation>
    <scope>NUCLEOTIDE SEQUENCE [LARGE SCALE GENOMIC DNA]</scope>
    <source>
        <strain evidence="3 4">CBS 459.81</strain>
    </source>
</reference>
<sequence length="211" mass="22498">MLSTIITTVSVVLPTMTFTPNASISLTSAPPDRNYTGIYVASIICAFFTVICFGMIFYKMAIKSWRNRQAHAAAAAISAAIAALPVPPVPSIETFPSSHAADSVELADLNLPSSRRARTPSPVSFHLPSHAHSSCASSPPASSHLRSPSPVLARGPRSNPILAPMRYGAEPSEPSEANFGFGYMPRHRVSQLSHPEGSYAETVLSSEPYDC</sequence>
<evidence type="ECO:0000256" key="1">
    <source>
        <dbReference type="SAM" id="MobiDB-lite"/>
    </source>
</evidence>
<keyword evidence="2" id="KW-0812">Transmembrane</keyword>
<dbReference type="EMBL" id="KV744946">
    <property type="protein sequence ID" value="OCK80773.1"/>
    <property type="molecule type" value="Genomic_DNA"/>
</dbReference>
<feature type="compositionally biased region" description="Low complexity" evidence="1">
    <location>
        <begin position="128"/>
        <end position="144"/>
    </location>
</feature>
<keyword evidence="2" id="KW-0472">Membrane</keyword>
<organism evidence="3 4">
    <name type="scientific">Lepidopterella palustris CBS 459.81</name>
    <dbReference type="NCBI Taxonomy" id="1314670"/>
    <lineage>
        <taxon>Eukaryota</taxon>
        <taxon>Fungi</taxon>
        <taxon>Dikarya</taxon>
        <taxon>Ascomycota</taxon>
        <taxon>Pezizomycotina</taxon>
        <taxon>Dothideomycetes</taxon>
        <taxon>Pleosporomycetidae</taxon>
        <taxon>Mytilinidiales</taxon>
        <taxon>Argynnaceae</taxon>
        <taxon>Lepidopterella</taxon>
    </lineage>
</organism>
<feature type="region of interest" description="Disordered" evidence="1">
    <location>
        <begin position="115"/>
        <end position="159"/>
    </location>
</feature>
<evidence type="ECO:0000313" key="3">
    <source>
        <dbReference type="EMBL" id="OCK80773.1"/>
    </source>
</evidence>
<accession>A0A8E2EC10</accession>
<dbReference type="Proteomes" id="UP000250266">
    <property type="component" value="Unassembled WGS sequence"/>
</dbReference>
<gene>
    <name evidence="3" type="ORF">K432DRAFT_35959</name>
</gene>
<evidence type="ECO:0000256" key="2">
    <source>
        <dbReference type="SAM" id="Phobius"/>
    </source>
</evidence>
<protein>
    <submittedName>
        <fullName evidence="3">Uncharacterized protein</fullName>
    </submittedName>
</protein>
<dbReference type="AlphaFoldDB" id="A0A8E2EC10"/>
<evidence type="ECO:0000313" key="4">
    <source>
        <dbReference type="Proteomes" id="UP000250266"/>
    </source>
</evidence>
<name>A0A8E2EC10_9PEZI</name>
<keyword evidence="4" id="KW-1185">Reference proteome</keyword>